<dbReference type="EMBL" id="JAJFZV010000018">
    <property type="protein sequence ID" value="MCC3299309.1"/>
    <property type="molecule type" value="Genomic_DNA"/>
</dbReference>
<sequence length="162" mass="17237">MTTTPNRQPEGSPAGGQFAPSAHAEAAGIVLSTPEPEAIQAEECDECGEEKETSGTCLSCQCSECGESLSDGEGWDGLCGNCADAKEGEGQQIFDMSLTDADGETVEFSVNRIDDGHYEVEDDEGDSVLEFYHNGDEEDHLSIQEAAVEELNKAGHQVSDEE</sequence>
<dbReference type="RefSeq" id="WP_227897296.1">
    <property type="nucleotide sequence ID" value="NZ_CP099467.1"/>
</dbReference>
<protein>
    <submittedName>
        <fullName evidence="2">Uncharacterized protein</fullName>
    </submittedName>
</protein>
<dbReference type="Proteomes" id="UP001139158">
    <property type="component" value="Unassembled WGS sequence"/>
</dbReference>
<feature type="region of interest" description="Disordered" evidence="1">
    <location>
        <begin position="1"/>
        <end position="26"/>
    </location>
</feature>
<evidence type="ECO:0000313" key="2">
    <source>
        <dbReference type="EMBL" id="MCC3299309.1"/>
    </source>
</evidence>
<proteinExistence type="predicted"/>
<dbReference type="AlphaFoldDB" id="A0A9X1SGE8"/>
<organism evidence="2 3">
    <name type="scientific">Arthrobacter caoxuetaonis</name>
    <dbReference type="NCBI Taxonomy" id="2886935"/>
    <lineage>
        <taxon>Bacteria</taxon>
        <taxon>Bacillati</taxon>
        <taxon>Actinomycetota</taxon>
        <taxon>Actinomycetes</taxon>
        <taxon>Micrococcales</taxon>
        <taxon>Micrococcaceae</taxon>
        <taxon>Arthrobacter</taxon>
    </lineage>
</organism>
<name>A0A9X1SGE8_9MICC</name>
<reference evidence="2" key="1">
    <citation type="submission" date="2021-10" db="EMBL/GenBank/DDBJ databases">
        <title>Novel species in genus Arthrobacter.</title>
        <authorList>
            <person name="Liu Y."/>
        </authorList>
    </citation>
    <scope>NUCLEOTIDE SEQUENCE</scope>
    <source>
        <strain evidence="2">Zg-Y453</strain>
    </source>
</reference>
<evidence type="ECO:0000313" key="3">
    <source>
        <dbReference type="Proteomes" id="UP001139158"/>
    </source>
</evidence>
<comment type="caution">
    <text evidence="2">The sequence shown here is derived from an EMBL/GenBank/DDBJ whole genome shotgun (WGS) entry which is preliminary data.</text>
</comment>
<evidence type="ECO:0000256" key="1">
    <source>
        <dbReference type="SAM" id="MobiDB-lite"/>
    </source>
</evidence>
<keyword evidence="3" id="KW-1185">Reference proteome</keyword>
<gene>
    <name evidence="2" type="ORF">LJ757_16075</name>
</gene>
<accession>A0A9X1SGE8</accession>